<dbReference type="PANTHER" id="PTHR10543:SF24">
    <property type="entry name" value="CAROTENOID ISOMEROOXYGENASE"/>
    <property type="match status" value="1"/>
</dbReference>
<evidence type="ECO:0000256" key="1">
    <source>
        <dbReference type="ARBA" id="ARBA00006787"/>
    </source>
</evidence>
<feature type="binding site" evidence="5">
    <location>
        <position position="256"/>
    </location>
    <ligand>
        <name>Fe cation</name>
        <dbReference type="ChEBI" id="CHEBI:24875"/>
        <note>catalytic</note>
    </ligand>
</feature>
<dbReference type="Proteomes" id="UP000193498">
    <property type="component" value="Unassembled WGS sequence"/>
</dbReference>
<comment type="caution">
    <text evidence="6">The sequence shown here is derived from an EMBL/GenBank/DDBJ whole genome shotgun (WGS) entry which is preliminary data.</text>
</comment>
<gene>
    <name evidence="6" type="ORF">K493DRAFT_208565</name>
</gene>
<comment type="similarity">
    <text evidence="1">Belongs to the carotenoid oxygenase family.</text>
</comment>
<evidence type="ECO:0000313" key="6">
    <source>
        <dbReference type="EMBL" id="ORY02234.1"/>
    </source>
</evidence>
<dbReference type="OrthoDB" id="407010at2759"/>
<keyword evidence="7" id="KW-1185">Reference proteome</keyword>
<evidence type="ECO:0000256" key="3">
    <source>
        <dbReference type="ARBA" id="ARBA00023002"/>
    </source>
</evidence>
<keyword evidence="3" id="KW-0560">Oxidoreductase</keyword>
<dbReference type="InterPro" id="IPR004294">
    <property type="entry name" value="Carotenoid_Oase"/>
</dbReference>
<dbReference type="PANTHER" id="PTHR10543">
    <property type="entry name" value="BETA-CAROTENE DIOXYGENASE"/>
    <property type="match status" value="1"/>
</dbReference>
<sequence length="531" mass="59957">MAPEPDFIYQQGLQNCPEVLEPIELEVTGKIPTWLNGVLYRAGPGTYEIPVAGADKPYSIQHWFDGLSQIHRFEIRDSHVAYRNRNTAKGKEEKFRQGLGMDEITFGQDPCQTIFDKYFTIFKEVTGLQPKDRRPDEANIGVTVSLNFPGVSNVNDGPVQNLVVKTDANALQSLDPVTLEPVSIFNYTTLNAKLRGSLAPAHTKFDPNTHETFGFTLEFGKQATYHLFSIKPAADVDSEPEVTVFASLNAPPAYIHSFFVTKNYVILAIWPCYYSMNGLNILLKRNVVASFNHWDPNSKTHIYVVDRNKKEHVATYTFQPVFCFHSLNSWEDAEGNIVMDFSAYKDNGIISTLYIDKLRNYRPGSTKYLPSVYRIELNSPSTQNPEEKVPAKLLFKAPDSLDIELPTFSPHLITKPYRYIYGVSNSRDTKTPLFDRILKIDLDNREGVDGPEGRFWVWQHPGCTPSEPIFIPSPNATAEDDGVLLSVILDGNKGKSFLVVLDAKELTEIARATFTQQHVVPFGFHGRYMDL</sequence>
<feature type="binding site" evidence="5">
    <location>
        <position position="525"/>
    </location>
    <ligand>
        <name>Fe cation</name>
        <dbReference type="ChEBI" id="CHEBI:24875"/>
        <note>catalytic</note>
    </ligand>
</feature>
<comment type="cofactor">
    <cofactor evidence="5">
        <name>Fe(2+)</name>
        <dbReference type="ChEBI" id="CHEBI:29033"/>
    </cofactor>
    <text evidence="5">Binds 1 Fe(2+) ion per subunit.</text>
</comment>
<dbReference type="GO" id="GO:0016121">
    <property type="term" value="P:carotene catabolic process"/>
    <property type="evidence" value="ECO:0007669"/>
    <property type="project" value="TreeGrafter"/>
</dbReference>
<dbReference type="Pfam" id="PF03055">
    <property type="entry name" value="RPE65"/>
    <property type="match status" value="1"/>
</dbReference>
<dbReference type="GO" id="GO:0046872">
    <property type="term" value="F:metal ion binding"/>
    <property type="evidence" value="ECO:0007669"/>
    <property type="project" value="UniProtKB-KW"/>
</dbReference>
<keyword evidence="4 5" id="KW-0408">Iron</keyword>
<dbReference type="AlphaFoldDB" id="A0A1Y1YWK7"/>
<reference evidence="6 7" key="1">
    <citation type="submission" date="2016-07" db="EMBL/GenBank/DDBJ databases">
        <title>Pervasive Adenine N6-methylation of Active Genes in Fungi.</title>
        <authorList>
            <consortium name="DOE Joint Genome Institute"/>
            <person name="Mondo S.J."/>
            <person name="Dannebaum R.O."/>
            <person name="Kuo R.C."/>
            <person name="Labutti K."/>
            <person name="Haridas S."/>
            <person name="Kuo A."/>
            <person name="Salamov A."/>
            <person name="Ahrendt S.R."/>
            <person name="Lipzen A."/>
            <person name="Sullivan W."/>
            <person name="Andreopoulos W.B."/>
            <person name="Clum A."/>
            <person name="Lindquist E."/>
            <person name="Daum C."/>
            <person name="Ramamoorthy G.K."/>
            <person name="Gryganskyi A."/>
            <person name="Culley D."/>
            <person name="Magnuson J.K."/>
            <person name="James T.Y."/>
            <person name="O'Malley M.A."/>
            <person name="Stajich J.E."/>
            <person name="Spatafora J.W."/>
            <person name="Visel A."/>
            <person name="Grigoriev I.V."/>
        </authorList>
    </citation>
    <scope>NUCLEOTIDE SEQUENCE [LARGE SCALE GENOMIC DNA]</scope>
    <source>
        <strain evidence="6 7">CBS 931.73</strain>
    </source>
</reference>
<proteinExistence type="inferred from homology"/>
<feature type="binding site" evidence="5">
    <location>
        <position position="325"/>
    </location>
    <ligand>
        <name>Fe cation</name>
        <dbReference type="ChEBI" id="CHEBI:24875"/>
        <note>catalytic</note>
    </ligand>
</feature>
<keyword evidence="2 5" id="KW-0479">Metal-binding</keyword>
<organism evidence="6 7">
    <name type="scientific">Basidiobolus meristosporus CBS 931.73</name>
    <dbReference type="NCBI Taxonomy" id="1314790"/>
    <lineage>
        <taxon>Eukaryota</taxon>
        <taxon>Fungi</taxon>
        <taxon>Fungi incertae sedis</taxon>
        <taxon>Zoopagomycota</taxon>
        <taxon>Entomophthoromycotina</taxon>
        <taxon>Basidiobolomycetes</taxon>
        <taxon>Basidiobolales</taxon>
        <taxon>Basidiobolaceae</taxon>
        <taxon>Basidiobolus</taxon>
    </lineage>
</organism>
<accession>A0A1Y1YWK7</accession>
<dbReference type="STRING" id="1314790.A0A1Y1YWK7"/>
<evidence type="ECO:0000256" key="2">
    <source>
        <dbReference type="ARBA" id="ARBA00022723"/>
    </source>
</evidence>
<dbReference type="EMBL" id="MCFE01000059">
    <property type="protein sequence ID" value="ORY02234.1"/>
    <property type="molecule type" value="Genomic_DNA"/>
</dbReference>
<feature type="binding site" evidence="5">
    <location>
        <position position="202"/>
    </location>
    <ligand>
        <name>Fe cation</name>
        <dbReference type="ChEBI" id="CHEBI:24875"/>
        <note>catalytic</note>
    </ligand>
</feature>
<dbReference type="GO" id="GO:0010436">
    <property type="term" value="F:carotenoid dioxygenase activity"/>
    <property type="evidence" value="ECO:0007669"/>
    <property type="project" value="TreeGrafter"/>
</dbReference>
<evidence type="ECO:0000256" key="5">
    <source>
        <dbReference type="PIRSR" id="PIRSR604294-1"/>
    </source>
</evidence>
<name>A0A1Y1YWK7_9FUNG</name>
<dbReference type="InParanoid" id="A0A1Y1YWK7"/>
<evidence type="ECO:0000256" key="4">
    <source>
        <dbReference type="ARBA" id="ARBA00023004"/>
    </source>
</evidence>
<protein>
    <submittedName>
        <fullName evidence="6">Carotenoid oxygenase</fullName>
    </submittedName>
</protein>
<evidence type="ECO:0000313" key="7">
    <source>
        <dbReference type="Proteomes" id="UP000193498"/>
    </source>
</evidence>